<proteinExistence type="predicted"/>
<reference evidence="2" key="1">
    <citation type="submission" date="2021-04" db="EMBL/GenBank/DDBJ databases">
        <title>Genome based classification of Actinospica acidithermotolerans sp. nov., an actinobacterium isolated from an Indonesian hot spring.</title>
        <authorList>
            <person name="Kusuma A.B."/>
            <person name="Putra K.E."/>
            <person name="Nafisah S."/>
            <person name="Loh J."/>
            <person name="Nouioui I."/>
            <person name="Goodfellow M."/>
        </authorList>
    </citation>
    <scope>NUCLEOTIDE SEQUENCE</scope>
    <source>
        <strain evidence="2">DSM 45618</strain>
    </source>
</reference>
<dbReference type="RefSeq" id="WP_211466597.1">
    <property type="nucleotide sequence ID" value="NZ_JAGSXH010000021.1"/>
</dbReference>
<evidence type="ECO:0000256" key="1">
    <source>
        <dbReference type="SAM" id="MobiDB-lite"/>
    </source>
</evidence>
<gene>
    <name evidence="2" type="ORF">KGA66_08920</name>
</gene>
<evidence type="ECO:0000313" key="3">
    <source>
        <dbReference type="Proteomes" id="UP000677913"/>
    </source>
</evidence>
<evidence type="ECO:0000313" key="2">
    <source>
        <dbReference type="EMBL" id="MBS2963165.1"/>
    </source>
</evidence>
<accession>A0A8J7WPH6</accession>
<feature type="region of interest" description="Disordered" evidence="1">
    <location>
        <begin position="123"/>
        <end position="165"/>
    </location>
</feature>
<comment type="caution">
    <text evidence="2">The sequence shown here is derived from an EMBL/GenBank/DDBJ whole genome shotgun (WGS) entry which is preliminary data.</text>
</comment>
<keyword evidence="3" id="KW-1185">Reference proteome</keyword>
<sequence>MIGWRLFGPRGIPGQAPAELTVRARKGASLDALPRLEPRLWASLCEGLRRQATARLVEVGERLGASQLSPAGSEDLATRDYMLALDAYTAAGKLLDEAATPPDFAGVLVLLDIAAHRFAAANARHQGKRPPHVPRRCFYNPLHGPAAHESDRPRGNGRKRSAVRGAPRTRLPVCAGCLHLLQSKQSPDVLVTPVTVRAGRGRVAGVPVPYYAVPAAQSLWSATGFGCLPGCSDADLVARVLRGESRRAAAPRAAPPR</sequence>
<name>A0A8J7WPH6_9ACTN</name>
<dbReference type="EMBL" id="JAGSXH010000021">
    <property type="protein sequence ID" value="MBS2963165.1"/>
    <property type="molecule type" value="Genomic_DNA"/>
</dbReference>
<dbReference type="AlphaFoldDB" id="A0A8J7WPH6"/>
<organism evidence="2 3">
    <name type="scientific">Actinocrinis puniceicyclus</name>
    <dbReference type="NCBI Taxonomy" id="977794"/>
    <lineage>
        <taxon>Bacteria</taxon>
        <taxon>Bacillati</taxon>
        <taxon>Actinomycetota</taxon>
        <taxon>Actinomycetes</taxon>
        <taxon>Catenulisporales</taxon>
        <taxon>Actinospicaceae</taxon>
        <taxon>Actinocrinis</taxon>
    </lineage>
</organism>
<dbReference type="Proteomes" id="UP000677913">
    <property type="component" value="Unassembled WGS sequence"/>
</dbReference>
<protein>
    <submittedName>
        <fullName evidence="2">Uncharacterized protein</fullName>
    </submittedName>
</protein>
<feature type="compositionally biased region" description="Basic residues" evidence="1">
    <location>
        <begin position="125"/>
        <end position="135"/>
    </location>
</feature>